<accession>A0A3N4I3M1</accession>
<dbReference type="Pfam" id="PF00082">
    <property type="entry name" value="Peptidase_S8"/>
    <property type="match status" value="1"/>
</dbReference>
<dbReference type="SUPFAM" id="SSF52743">
    <property type="entry name" value="Subtilisin-like"/>
    <property type="match status" value="1"/>
</dbReference>
<evidence type="ECO:0000313" key="9">
    <source>
        <dbReference type="Proteomes" id="UP000275078"/>
    </source>
</evidence>
<gene>
    <name evidence="8" type="ORF">BJ508DRAFT_211249</name>
</gene>
<evidence type="ECO:0000313" key="8">
    <source>
        <dbReference type="EMBL" id="RPA79278.1"/>
    </source>
</evidence>
<feature type="active site" description="Charge relay system" evidence="5">
    <location>
        <position position="40"/>
    </location>
</feature>
<dbReference type="InterPro" id="IPR050131">
    <property type="entry name" value="Peptidase_S8_subtilisin-like"/>
</dbReference>
<dbReference type="GO" id="GO:0004252">
    <property type="term" value="F:serine-type endopeptidase activity"/>
    <property type="evidence" value="ECO:0007669"/>
    <property type="project" value="UniProtKB-UniRule"/>
</dbReference>
<dbReference type="CDD" id="cd04077">
    <property type="entry name" value="Peptidases_S8_PCSK9_ProteinaseK_like"/>
    <property type="match status" value="1"/>
</dbReference>
<dbReference type="EMBL" id="ML119701">
    <property type="protein sequence ID" value="RPA79278.1"/>
    <property type="molecule type" value="Genomic_DNA"/>
</dbReference>
<keyword evidence="9" id="KW-1185">Reference proteome</keyword>
<dbReference type="PROSITE" id="PS00138">
    <property type="entry name" value="SUBTILASE_SER"/>
    <property type="match status" value="1"/>
</dbReference>
<dbReference type="PANTHER" id="PTHR43806:SF11">
    <property type="entry name" value="CEREVISIN-RELATED"/>
    <property type="match status" value="1"/>
</dbReference>
<proteinExistence type="inferred from homology"/>
<reference evidence="8 9" key="1">
    <citation type="journal article" date="2018" name="Nat. Ecol. Evol.">
        <title>Pezizomycetes genomes reveal the molecular basis of ectomycorrhizal truffle lifestyle.</title>
        <authorList>
            <person name="Murat C."/>
            <person name="Payen T."/>
            <person name="Noel B."/>
            <person name="Kuo A."/>
            <person name="Morin E."/>
            <person name="Chen J."/>
            <person name="Kohler A."/>
            <person name="Krizsan K."/>
            <person name="Balestrini R."/>
            <person name="Da Silva C."/>
            <person name="Montanini B."/>
            <person name="Hainaut M."/>
            <person name="Levati E."/>
            <person name="Barry K.W."/>
            <person name="Belfiori B."/>
            <person name="Cichocki N."/>
            <person name="Clum A."/>
            <person name="Dockter R.B."/>
            <person name="Fauchery L."/>
            <person name="Guy J."/>
            <person name="Iotti M."/>
            <person name="Le Tacon F."/>
            <person name="Lindquist E.A."/>
            <person name="Lipzen A."/>
            <person name="Malagnac F."/>
            <person name="Mello A."/>
            <person name="Molinier V."/>
            <person name="Miyauchi S."/>
            <person name="Poulain J."/>
            <person name="Riccioni C."/>
            <person name="Rubini A."/>
            <person name="Sitrit Y."/>
            <person name="Splivallo R."/>
            <person name="Traeger S."/>
            <person name="Wang M."/>
            <person name="Zifcakova L."/>
            <person name="Wipf D."/>
            <person name="Zambonelli A."/>
            <person name="Paolocci F."/>
            <person name="Nowrousian M."/>
            <person name="Ottonello S."/>
            <person name="Baldrian P."/>
            <person name="Spatafora J.W."/>
            <person name="Henrissat B."/>
            <person name="Nagy L.G."/>
            <person name="Aury J.M."/>
            <person name="Wincker P."/>
            <person name="Grigoriev I.V."/>
            <person name="Bonfante P."/>
            <person name="Martin F.M."/>
        </authorList>
    </citation>
    <scope>NUCLEOTIDE SEQUENCE [LARGE SCALE GENOMIC DNA]</scope>
    <source>
        <strain evidence="8 9">RN42</strain>
    </source>
</reference>
<feature type="active site" description="Charge relay system" evidence="5">
    <location>
        <position position="227"/>
    </location>
</feature>
<dbReference type="InterPro" id="IPR023827">
    <property type="entry name" value="Peptidase_S8_Asp-AS"/>
</dbReference>
<feature type="domain" description="Peptidase S8/S53" evidence="7">
    <location>
        <begin position="38"/>
        <end position="260"/>
    </location>
</feature>
<dbReference type="Gene3D" id="3.40.50.200">
    <property type="entry name" value="Peptidase S8/S53 domain"/>
    <property type="match status" value="1"/>
</dbReference>
<evidence type="ECO:0000256" key="4">
    <source>
        <dbReference type="ARBA" id="ARBA00022825"/>
    </source>
</evidence>
<dbReference type="GO" id="GO:0006508">
    <property type="term" value="P:proteolysis"/>
    <property type="evidence" value="ECO:0007669"/>
    <property type="project" value="UniProtKB-KW"/>
</dbReference>
<dbReference type="InterPro" id="IPR023828">
    <property type="entry name" value="Peptidase_S8_Ser-AS"/>
</dbReference>
<evidence type="ECO:0000256" key="2">
    <source>
        <dbReference type="ARBA" id="ARBA00022670"/>
    </source>
</evidence>
<dbReference type="InterPro" id="IPR000209">
    <property type="entry name" value="Peptidase_S8/S53_dom"/>
</dbReference>
<keyword evidence="4 5" id="KW-0720">Serine protease</keyword>
<dbReference type="PROSITE" id="PS51892">
    <property type="entry name" value="SUBTILASE"/>
    <property type="match status" value="1"/>
</dbReference>
<name>A0A3N4I3M1_ASCIM</name>
<dbReference type="PROSITE" id="PS00136">
    <property type="entry name" value="SUBTILASE_ASP"/>
    <property type="match status" value="1"/>
</dbReference>
<sequence length="305" mass="32394">IITQKDAVWGLARISHLGTGPWSSHQYLDCDTTTYSYIVDTGIFLQHEEFEGRAEWGANTIDDDDTDGEGHGTHVAGTIMSKTYGIAKKGKAIAVKVLDQYGSGSFSSVMAGFTWAFNDAKEKGRLSVSSINASLGGAYSQSLNELVSKIHNQGLYVVVAAGNSGDDASYYSPASAADVTCVAAIDNADTRPEFSNYGKNIDIFAPGVQIRSTSNKQKATKILSGTSMAAPHIAGLAAYYQCAYGARTHKEINDRLQKCSAKGFVKDGRSSKDKENVATNCFPNSGGTIKTKGGALLEADYVPAI</sequence>
<dbReference type="AlphaFoldDB" id="A0A3N4I3M1"/>
<dbReference type="PANTHER" id="PTHR43806">
    <property type="entry name" value="PEPTIDASE S8"/>
    <property type="match status" value="1"/>
</dbReference>
<dbReference type="Proteomes" id="UP000275078">
    <property type="component" value="Unassembled WGS sequence"/>
</dbReference>
<dbReference type="PRINTS" id="PR00723">
    <property type="entry name" value="SUBTILISIN"/>
</dbReference>
<protein>
    <submittedName>
        <fullName evidence="8">Alkaline serine protease P32</fullName>
    </submittedName>
</protein>
<evidence type="ECO:0000256" key="6">
    <source>
        <dbReference type="RuleBase" id="RU003355"/>
    </source>
</evidence>
<evidence type="ECO:0000256" key="5">
    <source>
        <dbReference type="PROSITE-ProRule" id="PRU01240"/>
    </source>
</evidence>
<evidence type="ECO:0000259" key="7">
    <source>
        <dbReference type="Pfam" id="PF00082"/>
    </source>
</evidence>
<organism evidence="8 9">
    <name type="scientific">Ascobolus immersus RN42</name>
    <dbReference type="NCBI Taxonomy" id="1160509"/>
    <lineage>
        <taxon>Eukaryota</taxon>
        <taxon>Fungi</taxon>
        <taxon>Dikarya</taxon>
        <taxon>Ascomycota</taxon>
        <taxon>Pezizomycotina</taxon>
        <taxon>Pezizomycetes</taxon>
        <taxon>Pezizales</taxon>
        <taxon>Ascobolaceae</taxon>
        <taxon>Ascobolus</taxon>
    </lineage>
</organism>
<keyword evidence="3 5" id="KW-0378">Hydrolase</keyword>
<feature type="non-terminal residue" evidence="8">
    <location>
        <position position="1"/>
    </location>
</feature>
<dbReference type="InterPro" id="IPR015500">
    <property type="entry name" value="Peptidase_S8_subtilisin-rel"/>
</dbReference>
<dbReference type="STRING" id="1160509.A0A3N4I3M1"/>
<keyword evidence="2 5" id="KW-0645">Protease</keyword>
<dbReference type="FunFam" id="3.40.50.200:FF:000007">
    <property type="entry name" value="Subtilisin-like serine protease"/>
    <property type="match status" value="1"/>
</dbReference>
<dbReference type="OrthoDB" id="206201at2759"/>
<dbReference type="InterPro" id="IPR036852">
    <property type="entry name" value="Peptidase_S8/S53_dom_sf"/>
</dbReference>
<dbReference type="InterPro" id="IPR034193">
    <property type="entry name" value="PCSK9_ProteinaseK-like"/>
</dbReference>
<evidence type="ECO:0000256" key="3">
    <source>
        <dbReference type="ARBA" id="ARBA00022801"/>
    </source>
</evidence>
<evidence type="ECO:0000256" key="1">
    <source>
        <dbReference type="ARBA" id="ARBA00011073"/>
    </source>
</evidence>
<feature type="active site" description="Charge relay system" evidence="5">
    <location>
        <position position="71"/>
    </location>
</feature>
<comment type="similarity">
    <text evidence="1 5 6">Belongs to the peptidase S8 family.</text>
</comment>